<evidence type="ECO:0000259" key="1">
    <source>
        <dbReference type="Pfam" id="PF07883"/>
    </source>
</evidence>
<organism evidence="2 3">
    <name type="scientific">Arcanobacterium pinnipediorum</name>
    <dbReference type="NCBI Taxonomy" id="1503041"/>
    <lineage>
        <taxon>Bacteria</taxon>
        <taxon>Bacillati</taxon>
        <taxon>Actinomycetota</taxon>
        <taxon>Actinomycetes</taxon>
        <taxon>Actinomycetales</taxon>
        <taxon>Actinomycetaceae</taxon>
        <taxon>Arcanobacterium</taxon>
    </lineage>
</organism>
<reference evidence="2" key="1">
    <citation type="submission" date="2022-06" db="EMBL/GenBank/DDBJ databases">
        <title>Complete Genome Sequence of Arcanobacterium pinnipediorum strain DSM 28752 isolated from a harbour seal.</title>
        <authorList>
            <person name="Borowiak M."/>
            <person name="Kreitlow A."/>
            <person name="Alssahen M."/>
            <person name="Malorny B."/>
            <person name="Laemmler C."/>
            <person name="Prenger-Berninghoff E."/>
            <person name="Siebert U."/>
            <person name="Ploetz M."/>
            <person name="Abdulmawjood A."/>
        </authorList>
    </citation>
    <scope>NUCLEOTIDE SEQUENCE</scope>
    <source>
        <strain evidence="2">DSM 28752</strain>
    </source>
</reference>
<keyword evidence="3" id="KW-1185">Reference proteome</keyword>
<dbReference type="InterPro" id="IPR014710">
    <property type="entry name" value="RmlC-like_jellyroll"/>
</dbReference>
<dbReference type="InterPro" id="IPR011051">
    <property type="entry name" value="RmlC_Cupin_sf"/>
</dbReference>
<dbReference type="Pfam" id="PF07883">
    <property type="entry name" value="Cupin_2"/>
    <property type="match status" value="1"/>
</dbReference>
<dbReference type="PANTHER" id="PTHR37694">
    <property type="entry name" value="SLR8022 PROTEIN"/>
    <property type="match status" value="1"/>
</dbReference>
<evidence type="ECO:0000313" key="3">
    <source>
        <dbReference type="Proteomes" id="UP001056109"/>
    </source>
</evidence>
<dbReference type="InterPro" id="IPR013096">
    <property type="entry name" value="Cupin_2"/>
</dbReference>
<evidence type="ECO:0000313" key="2">
    <source>
        <dbReference type="EMBL" id="USR78919.1"/>
    </source>
</evidence>
<proteinExistence type="predicted"/>
<accession>A0ABY5AFD9</accession>
<dbReference type="CDD" id="cd02230">
    <property type="entry name" value="cupin_HP0902-like"/>
    <property type="match status" value="1"/>
</dbReference>
<dbReference type="Proteomes" id="UP001056109">
    <property type="component" value="Chromosome"/>
</dbReference>
<gene>
    <name evidence="2" type="ORF">NG665_05880</name>
</gene>
<dbReference type="Gene3D" id="2.60.120.10">
    <property type="entry name" value="Jelly Rolls"/>
    <property type="match status" value="1"/>
</dbReference>
<protein>
    <submittedName>
        <fullName evidence="2">Cupin domain-containing protein</fullName>
    </submittedName>
</protein>
<dbReference type="PANTHER" id="PTHR37694:SF1">
    <property type="entry name" value="SLR8022 PROTEIN"/>
    <property type="match status" value="1"/>
</dbReference>
<dbReference type="SUPFAM" id="SSF51182">
    <property type="entry name" value="RmlC-like cupins"/>
    <property type="match status" value="1"/>
</dbReference>
<feature type="domain" description="Cupin type-2" evidence="1">
    <location>
        <begin position="47"/>
        <end position="111"/>
    </location>
</feature>
<dbReference type="RefSeq" id="WP_252672767.1">
    <property type="nucleotide sequence ID" value="NZ_CP099547.1"/>
</dbReference>
<dbReference type="EMBL" id="CP099547">
    <property type="protein sequence ID" value="USR78919.1"/>
    <property type="molecule type" value="Genomic_DNA"/>
</dbReference>
<sequence>MSEVREESSGVPGQLGYLPSLVDQIEYAEKSTVSKTVMRAEGVNLVLFSFDEGEELSEHTAAMPVLVQTLEGELEITADGQTVRLLPGGVVHFTTRLPHAVKAIRPSKMALYMLAPMRA</sequence>
<name>A0ABY5AFD9_9ACTO</name>